<evidence type="ECO:0000313" key="9">
    <source>
        <dbReference type="EMBL" id="KAA5607644.1"/>
    </source>
</evidence>
<dbReference type="InterPro" id="IPR006224">
    <property type="entry name" value="PsdUridine_synth_RluA-like_CS"/>
</dbReference>
<dbReference type="Gene3D" id="3.10.290.10">
    <property type="entry name" value="RNA-binding S4 domain"/>
    <property type="match status" value="1"/>
</dbReference>
<comment type="catalytic activity">
    <reaction evidence="6">
        <text>a uridine in RNA = a pseudouridine in RNA</text>
        <dbReference type="Rhea" id="RHEA:48348"/>
        <dbReference type="Rhea" id="RHEA-COMP:12068"/>
        <dbReference type="Rhea" id="RHEA-COMP:12069"/>
        <dbReference type="ChEBI" id="CHEBI:65314"/>
        <dbReference type="ChEBI" id="CHEBI:65315"/>
    </reaction>
</comment>
<dbReference type="GO" id="GO:0003723">
    <property type="term" value="F:RNA binding"/>
    <property type="evidence" value="ECO:0007669"/>
    <property type="project" value="UniProtKB-KW"/>
</dbReference>
<evidence type="ECO:0000256" key="1">
    <source>
        <dbReference type="ARBA" id="ARBA00010876"/>
    </source>
</evidence>
<proteinExistence type="inferred from homology"/>
<dbReference type="InterPro" id="IPR020103">
    <property type="entry name" value="PsdUridine_synth_cat_dom_sf"/>
</dbReference>
<dbReference type="NCBIfam" id="TIGR00005">
    <property type="entry name" value="rluA_subfam"/>
    <property type="match status" value="1"/>
</dbReference>
<dbReference type="InterPro" id="IPR006225">
    <property type="entry name" value="PsdUridine_synth_RluC/D"/>
</dbReference>
<dbReference type="GO" id="GO:0000455">
    <property type="term" value="P:enzyme-directed rRNA pseudouridine synthesis"/>
    <property type="evidence" value="ECO:0007669"/>
    <property type="project" value="TreeGrafter"/>
</dbReference>
<dbReference type="SUPFAM" id="SSF55120">
    <property type="entry name" value="Pseudouridine synthase"/>
    <property type="match status" value="1"/>
</dbReference>
<dbReference type="Gene3D" id="3.30.2350.10">
    <property type="entry name" value="Pseudouridine synthase"/>
    <property type="match status" value="1"/>
</dbReference>
<feature type="active site" evidence="4">
    <location>
        <position position="146"/>
    </location>
</feature>
<keyword evidence="5" id="KW-0694">RNA-binding</keyword>
<comment type="caution">
    <text evidence="9">The sequence shown here is derived from an EMBL/GenBank/DDBJ whole genome shotgun (WGS) entry which is preliminary data.</text>
</comment>
<dbReference type="RefSeq" id="WP_150060777.1">
    <property type="nucleotide sequence ID" value="NZ_JACHII010000001.1"/>
</dbReference>
<evidence type="ECO:0000256" key="5">
    <source>
        <dbReference type="PROSITE-ProRule" id="PRU00182"/>
    </source>
</evidence>
<dbReference type="AlphaFoldDB" id="A0A5M6IHD8"/>
<comment type="function">
    <text evidence="6">Responsible for synthesis of pseudouridine from uracil.</text>
</comment>
<name>A0A5M6IHD8_9PROT</name>
<evidence type="ECO:0000256" key="2">
    <source>
        <dbReference type="ARBA" id="ARBA00023235"/>
    </source>
</evidence>
<keyword evidence="2 6" id="KW-0413">Isomerase</keyword>
<evidence type="ECO:0000256" key="7">
    <source>
        <dbReference type="SAM" id="MobiDB-lite"/>
    </source>
</evidence>
<dbReference type="EC" id="5.4.99.-" evidence="6"/>
<accession>A0A5M6IHD8</accession>
<dbReference type="GO" id="GO:0160140">
    <property type="term" value="F:23S rRNA pseudouridine(1911/1915/1917) synthase activity"/>
    <property type="evidence" value="ECO:0007669"/>
    <property type="project" value="UniProtKB-EC"/>
</dbReference>
<dbReference type="SUPFAM" id="SSF55174">
    <property type="entry name" value="Alpha-L RNA-binding motif"/>
    <property type="match status" value="1"/>
</dbReference>
<dbReference type="InterPro" id="IPR050188">
    <property type="entry name" value="RluA_PseudoU_synthase"/>
</dbReference>
<feature type="domain" description="Pseudouridine synthase RsuA/RluA-like" evidence="8">
    <location>
        <begin position="102"/>
        <end position="251"/>
    </location>
</feature>
<dbReference type="OrthoDB" id="9807829at2"/>
<organism evidence="9 10">
    <name type="scientific">Roseospira marina</name>
    <dbReference type="NCBI Taxonomy" id="140057"/>
    <lineage>
        <taxon>Bacteria</taxon>
        <taxon>Pseudomonadati</taxon>
        <taxon>Pseudomonadota</taxon>
        <taxon>Alphaproteobacteria</taxon>
        <taxon>Rhodospirillales</taxon>
        <taxon>Rhodospirillaceae</taxon>
        <taxon>Roseospira</taxon>
    </lineage>
</organism>
<dbReference type="EMBL" id="VWPJ01000001">
    <property type="protein sequence ID" value="KAA5607644.1"/>
    <property type="molecule type" value="Genomic_DNA"/>
</dbReference>
<dbReference type="InterPro" id="IPR036986">
    <property type="entry name" value="S4_RNA-bd_sf"/>
</dbReference>
<evidence type="ECO:0000259" key="8">
    <source>
        <dbReference type="Pfam" id="PF00849"/>
    </source>
</evidence>
<reference evidence="9 10" key="1">
    <citation type="submission" date="2019-09" db="EMBL/GenBank/DDBJ databases">
        <title>Genome sequence of Roseospira marina, one of the more divergent members of the non-sulfur purple photosynthetic bacterial family, the Rhodospirillaceae.</title>
        <authorList>
            <person name="Meyer T."/>
            <person name="Kyndt J."/>
        </authorList>
    </citation>
    <scope>NUCLEOTIDE SEQUENCE [LARGE SCALE GENOMIC DNA]</scope>
    <source>
        <strain evidence="9 10">DSM 15113</strain>
    </source>
</reference>
<evidence type="ECO:0000256" key="4">
    <source>
        <dbReference type="PIRSR" id="PIRSR606225-1"/>
    </source>
</evidence>
<protein>
    <recommendedName>
        <fullName evidence="6">Pseudouridine synthase</fullName>
        <ecNumber evidence="6">5.4.99.-</ecNumber>
    </recommendedName>
</protein>
<keyword evidence="10" id="KW-1185">Reference proteome</keyword>
<dbReference type="PROSITE" id="PS50889">
    <property type="entry name" value="S4"/>
    <property type="match status" value="1"/>
</dbReference>
<dbReference type="PROSITE" id="PS01129">
    <property type="entry name" value="PSI_RLU"/>
    <property type="match status" value="1"/>
</dbReference>
<dbReference type="CDD" id="cd00165">
    <property type="entry name" value="S4"/>
    <property type="match status" value="1"/>
</dbReference>
<feature type="region of interest" description="Disordered" evidence="7">
    <location>
        <begin position="63"/>
        <end position="86"/>
    </location>
</feature>
<dbReference type="PANTHER" id="PTHR21600:SF44">
    <property type="entry name" value="RIBOSOMAL LARGE SUBUNIT PSEUDOURIDINE SYNTHASE D"/>
    <property type="match status" value="1"/>
</dbReference>
<sequence length="329" mass="35704">MSGVQTIEVAAEDADQRLDRWFRKQFPDLTHGRLEKLLRTGQVRVDGGRVKANTRLAAGQAVRVPPLDAPEGGSRPAKPRASVTENDAKDLRKAILHQDDWLIVLNKPAGLATQGGTGLTRHLDAMLDGLKRHPDDERPRLVHRLDKDTSGVLVLARTARAAKALTEAFRIRETRKLYWALVVGTPKPRAGTIRAALAKEGGAKGERMVHDDVEGKPALTEYQVVDDAAGTVSWVCMEPRTGRTHQLRAHALVLGTPILGDGKYGAAAAFVGGAEVARQMHLHARLIALPHPAGGVLTVEAPLPRHMTDAFKYFGFQPGEAPGLEDMHP</sequence>
<gene>
    <name evidence="9" type="ORF">F1188_02490</name>
</gene>
<evidence type="ECO:0000256" key="6">
    <source>
        <dbReference type="RuleBase" id="RU362028"/>
    </source>
</evidence>
<comment type="similarity">
    <text evidence="1 6">Belongs to the pseudouridine synthase RluA family.</text>
</comment>
<comment type="catalytic activity">
    <reaction evidence="3">
        <text>uridine(1911/1915/1917) in 23S rRNA = pseudouridine(1911/1915/1917) in 23S rRNA</text>
        <dbReference type="Rhea" id="RHEA:42524"/>
        <dbReference type="Rhea" id="RHEA-COMP:10097"/>
        <dbReference type="Rhea" id="RHEA-COMP:10098"/>
        <dbReference type="ChEBI" id="CHEBI:65314"/>
        <dbReference type="ChEBI" id="CHEBI:65315"/>
        <dbReference type="EC" id="5.4.99.23"/>
    </reaction>
</comment>
<dbReference type="InterPro" id="IPR006145">
    <property type="entry name" value="PsdUridine_synth_RsuA/RluA"/>
</dbReference>
<dbReference type="PANTHER" id="PTHR21600">
    <property type="entry name" value="MITOCHONDRIAL RNA PSEUDOURIDINE SYNTHASE"/>
    <property type="match status" value="1"/>
</dbReference>
<dbReference type="CDD" id="cd02869">
    <property type="entry name" value="PseudoU_synth_RluA_like"/>
    <property type="match status" value="1"/>
</dbReference>
<dbReference type="Proteomes" id="UP000324065">
    <property type="component" value="Unassembled WGS sequence"/>
</dbReference>
<dbReference type="Pfam" id="PF00849">
    <property type="entry name" value="PseudoU_synth_2"/>
    <property type="match status" value="1"/>
</dbReference>
<evidence type="ECO:0000256" key="3">
    <source>
        <dbReference type="ARBA" id="ARBA00036882"/>
    </source>
</evidence>
<evidence type="ECO:0000313" key="10">
    <source>
        <dbReference type="Proteomes" id="UP000324065"/>
    </source>
</evidence>